<evidence type="ECO:0000256" key="1">
    <source>
        <dbReference type="SAM" id="MobiDB-lite"/>
    </source>
</evidence>
<evidence type="ECO:0000313" key="3">
    <source>
        <dbReference type="Proteomes" id="UP001139012"/>
    </source>
</evidence>
<keyword evidence="3" id="KW-1185">Reference proteome</keyword>
<sequence length="54" mass="6111">MKSNISKTTQSHPEPKKPAKPAVKPAPANISQRYVEILRLRQRLSEAQAERSSR</sequence>
<proteinExistence type="predicted"/>
<evidence type="ECO:0000313" key="2">
    <source>
        <dbReference type="EMBL" id="MCG2673098.1"/>
    </source>
</evidence>
<name>A0ABS9M1H1_9BRAD</name>
<comment type="caution">
    <text evidence="2">The sequence shown here is derived from an EMBL/GenBank/DDBJ whole genome shotgun (WGS) entry which is preliminary data.</text>
</comment>
<organism evidence="2 3">
    <name type="scientific">Bradyrhizobium zhengyangense</name>
    <dbReference type="NCBI Taxonomy" id="2911009"/>
    <lineage>
        <taxon>Bacteria</taxon>
        <taxon>Pseudomonadati</taxon>
        <taxon>Pseudomonadota</taxon>
        <taxon>Alphaproteobacteria</taxon>
        <taxon>Hyphomicrobiales</taxon>
        <taxon>Nitrobacteraceae</taxon>
        <taxon>Bradyrhizobium</taxon>
    </lineage>
</organism>
<gene>
    <name evidence="2" type="ORF">L6637_39985</name>
</gene>
<evidence type="ECO:0008006" key="4">
    <source>
        <dbReference type="Google" id="ProtNLM"/>
    </source>
</evidence>
<feature type="compositionally biased region" description="Polar residues" evidence="1">
    <location>
        <begin position="1"/>
        <end position="12"/>
    </location>
</feature>
<accession>A0ABS9M1H1</accession>
<protein>
    <recommendedName>
        <fullName evidence="4">Transcriptional regulator</fullName>
    </recommendedName>
</protein>
<dbReference type="EMBL" id="JAKLUA010000033">
    <property type="protein sequence ID" value="MCG2673098.1"/>
    <property type="molecule type" value="Genomic_DNA"/>
</dbReference>
<reference evidence="2" key="1">
    <citation type="submission" date="2022-01" db="EMBL/GenBank/DDBJ databases">
        <title>Genome sequnece data of strain Bradyrhizobium sp. nov.</title>
        <authorList>
            <person name="Zhang J."/>
        </authorList>
    </citation>
    <scope>NUCLEOTIDE SEQUENCE</scope>
    <source>
        <strain evidence="2">WYCCWR 12774</strain>
    </source>
</reference>
<feature type="region of interest" description="Disordered" evidence="1">
    <location>
        <begin position="1"/>
        <end position="29"/>
    </location>
</feature>
<dbReference type="RefSeq" id="WP_237874183.1">
    <property type="nucleotide sequence ID" value="NZ_JAKLUA010000033.1"/>
</dbReference>
<dbReference type="Proteomes" id="UP001139012">
    <property type="component" value="Unassembled WGS sequence"/>
</dbReference>